<comment type="caution">
    <text evidence="1">The sequence shown here is derived from an EMBL/GenBank/DDBJ whole genome shotgun (WGS) entry which is preliminary data.</text>
</comment>
<evidence type="ECO:0000313" key="2">
    <source>
        <dbReference type="Proteomes" id="UP001243989"/>
    </source>
</evidence>
<dbReference type="RefSeq" id="XP_060440493.1">
    <property type="nucleotide sequence ID" value="XM_060591252.1"/>
</dbReference>
<organism evidence="1 2">
    <name type="scientific">Colletotrichum phormii</name>
    <dbReference type="NCBI Taxonomy" id="359342"/>
    <lineage>
        <taxon>Eukaryota</taxon>
        <taxon>Fungi</taxon>
        <taxon>Dikarya</taxon>
        <taxon>Ascomycota</taxon>
        <taxon>Pezizomycotina</taxon>
        <taxon>Sordariomycetes</taxon>
        <taxon>Hypocreomycetidae</taxon>
        <taxon>Glomerellales</taxon>
        <taxon>Glomerellaceae</taxon>
        <taxon>Colletotrichum</taxon>
        <taxon>Colletotrichum acutatum species complex</taxon>
    </lineage>
</organism>
<accession>A0AAJ0ECA2</accession>
<keyword evidence="2" id="KW-1185">Reference proteome</keyword>
<protein>
    <submittedName>
        <fullName evidence="1">Uncharacterized protein</fullName>
    </submittedName>
</protein>
<evidence type="ECO:0000313" key="1">
    <source>
        <dbReference type="EMBL" id="KAK1624498.1"/>
    </source>
</evidence>
<sequence length="53" mass="6218">MIALIGRCSFLRVCYLVQLLYWYVRFAIELYYDATTAESSCFCGWRLPSKPSL</sequence>
<dbReference type="Proteomes" id="UP001243989">
    <property type="component" value="Unassembled WGS sequence"/>
</dbReference>
<dbReference type="AlphaFoldDB" id="A0AAJ0ECA2"/>
<name>A0AAJ0ECA2_9PEZI</name>
<reference evidence="1" key="1">
    <citation type="submission" date="2021-06" db="EMBL/GenBank/DDBJ databases">
        <title>Comparative genomics, transcriptomics and evolutionary studies reveal genomic signatures of adaptation to plant cell wall in hemibiotrophic fungi.</title>
        <authorList>
            <consortium name="DOE Joint Genome Institute"/>
            <person name="Baroncelli R."/>
            <person name="Diaz J.F."/>
            <person name="Benocci T."/>
            <person name="Peng M."/>
            <person name="Battaglia E."/>
            <person name="Haridas S."/>
            <person name="Andreopoulos W."/>
            <person name="Labutti K."/>
            <person name="Pangilinan J."/>
            <person name="Floch G.L."/>
            <person name="Makela M.R."/>
            <person name="Henrissat B."/>
            <person name="Grigoriev I.V."/>
            <person name="Crouch J.A."/>
            <person name="De Vries R.P."/>
            <person name="Sukno S.A."/>
            <person name="Thon M.R."/>
        </authorList>
    </citation>
    <scope>NUCLEOTIDE SEQUENCE</scope>
    <source>
        <strain evidence="1">CBS 102054</strain>
    </source>
</reference>
<dbReference type="GeneID" id="85476114"/>
<gene>
    <name evidence="1" type="ORF">BDP81DRAFT_437705</name>
</gene>
<dbReference type="EMBL" id="JAHMHQ010000024">
    <property type="protein sequence ID" value="KAK1624498.1"/>
    <property type="molecule type" value="Genomic_DNA"/>
</dbReference>
<proteinExistence type="predicted"/>